<dbReference type="CDD" id="cd03215">
    <property type="entry name" value="ABC_Carb_Monos_II"/>
    <property type="match status" value="1"/>
</dbReference>
<dbReference type="InterPro" id="IPR027417">
    <property type="entry name" value="P-loop_NTPase"/>
</dbReference>
<evidence type="ECO:0000256" key="9">
    <source>
        <dbReference type="ARBA" id="ARBA00022840"/>
    </source>
</evidence>
<feature type="transmembrane region" description="Helical" evidence="12">
    <location>
        <begin position="941"/>
        <end position="960"/>
    </location>
</feature>
<dbReference type="PROSITE" id="PS00211">
    <property type="entry name" value="ABC_TRANSPORTER_1"/>
    <property type="match status" value="1"/>
</dbReference>
<evidence type="ECO:0000256" key="3">
    <source>
        <dbReference type="ARBA" id="ARBA00022448"/>
    </source>
</evidence>
<feature type="transmembrane region" description="Helical" evidence="12">
    <location>
        <begin position="1006"/>
        <end position="1031"/>
    </location>
</feature>
<feature type="domain" description="ABC transporter" evidence="13">
    <location>
        <begin position="594"/>
        <end position="835"/>
    </location>
</feature>
<dbReference type="RefSeq" id="WP_307277568.1">
    <property type="nucleotide sequence ID" value="NZ_JAUSVX010000010.1"/>
</dbReference>
<evidence type="ECO:0000256" key="1">
    <source>
        <dbReference type="ARBA" id="ARBA00004651"/>
    </source>
</evidence>
<feature type="transmembrane region" description="Helical" evidence="12">
    <location>
        <begin position="1090"/>
        <end position="1109"/>
    </location>
</feature>
<keyword evidence="10 12" id="KW-1133">Transmembrane helix</keyword>
<evidence type="ECO:0000256" key="5">
    <source>
        <dbReference type="ARBA" id="ARBA00022597"/>
    </source>
</evidence>
<feature type="transmembrane region" description="Helical" evidence="12">
    <location>
        <begin position="247"/>
        <end position="265"/>
    </location>
</feature>
<feature type="transmembrane region" description="Helical" evidence="12">
    <location>
        <begin position="1142"/>
        <end position="1161"/>
    </location>
</feature>
<dbReference type="EMBL" id="JAUSVX010000010">
    <property type="protein sequence ID" value="MDQ0471803.1"/>
    <property type="molecule type" value="Genomic_DNA"/>
</dbReference>
<evidence type="ECO:0000256" key="11">
    <source>
        <dbReference type="ARBA" id="ARBA00023136"/>
    </source>
</evidence>
<dbReference type="Proteomes" id="UP001242480">
    <property type="component" value="Unassembled WGS sequence"/>
</dbReference>
<organism evidence="14 15">
    <name type="scientific">Labrys wisconsinensis</name>
    <dbReference type="NCBI Taxonomy" id="425677"/>
    <lineage>
        <taxon>Bacteria</taxon>
        <taxon>Pseudomonadati</taxon>
        <taxon>Pseudomonadota</taxon>
        <taxon>Alphaproteobacteria</taxon>
        <taxon>Hyphomicrobiales</taxon>
        <taxon>Xanthobacteraceae</taxon>
        <taxon>Labrys</taxon>
    </lineage>
</organism>
<keyword evidence="5" id="KW-0762">Sugar transport</keyword>
<evidence type="ECO:0000256" key="8">
    <source>
        <dbReference type="ARBA" id="ARBA00022741"/>
    </source>
</evidence>
<feature type="transmembrane region" description="Helical" evidence="12">
    <location>
        <begin position="859"/>
        <end position="880"/>
    </location>
</feature>
<keyword evidence="8" id="KW-0547">Nucleotide-binding</keyword>
<dbReference type="CDD" id="cd06579">
    <property type="entry name" value="TM_PBP1_transp_AraH_like"/>
    <property type="match status" value="2"/>
</dbReference>
<feature type="transmembrane region" description="Helical" evidence="12">
    <location>
        <begin position="166"/>
        <end position="187"/>
    </location>
</feature>
<evidence type="ECO:0000313" key="15">
    <source>
        <dbReference type="Proteomes" id="UP001242480"/>
    </source>
</evidence>
<dbReference type="InterPro" id="IPR017871">
    <property type="entry name" value="ABC_transporter-like_CS"/>
</dbReference>
<feature type="transmembrane region" description="Helical" evidence="12">
    <location>
        <begin position="218"/>
        <end position="241"/>
    </location>
</feature>
<name>A0ABU0JBZ6_9HYPH</name>
<dbReference type="SMART" id="SM00382">
    <property type="entry name" value="AAA"/>
    <property type="match status" value="2"/>
</dbReference>
<dbReference type="Pfam" id="PF02653">
    <property type="entry name" value="BPD_transp_2"/>
    <property type="match status" value="2"/>
</dbReference>
<dbReference type="InterPro" id="IPR001851">
    <property type="entry name" value="ABC_transp_permease"/>
</dbReference>
<dbReference type="SUPFAM" id="SSF52540">
    <property type="entry name" value="P-loop containing nucleoside triphosphate hydrolases"/>
    <property type="match status" value="2"/>
</dbReference>
<sequence length="1168" mass="121296">MTTLLDRLEPAGFLQRPALRALLGLVALGLIALMIAPRTLVLESLVSMAPFIGVLGVAAIGQHLVIQQRGFDLSVAGSISLAAVIVTALPSEGAGPAATLAYAGAALFVGAAAGLLNGVVINRLGVPALVMTIGSNALLFGCVYFLSRGAVHAAPDPLIAAANLRIGSICVLFFVFLLIALFAAWVIERTTVGRRFIMSAVSPEASRALGVRVGRYNVATYAMAGFLFALAGVMLAGLAVTPTLLSGQSYMLTTVAAVIVGGSPLNGDRGSVVSTIIGVIFLIFMDQLVVSLGFDYAVQSMVQAAIILVGVTVPELLRQARRRPARDGGPAPHRRPSAYRAAPGAAAILELNGVRKTFGNTTALAGVDFSAFPGEVHAIIGENGAGKSTLISIAAGVLSASEGRVRIAGEVMSGSDPNLFRAAGISVAFQHPPLPPHLSVLECLCLSAPELGASGGAERASALIDRVSVGSLGVSPQDRIADLSIGQRHVVEIARALASKPSILVLDEPTEPFKEDDVAQLFALIRHLKARGVAVVYISHRLNEVEEIADRISVLRDGELVETRRRADFTHDEIIGMIVGRPLGHVFPEKSVASDMPVVLEVRNLSGHRFHDVSFEARRGEIIGLAGVEGQGQRELIRALAGLETCSGDIVLDGRSLSYADRPAARAAGVAFVPDDRHREGLFLSLSVDENLNAGASAPSGLLGMIDRGAESEAVSSAIRELKIRTASAEASVSSLSGGNQQKVLVGREIGGRPRLFLADEPTKGVDIGSKSDIYRELRELANRGVTVIVASSDGVELEGLCDRVLVMARGSIACDLNGARVSDAEITAANLTAGAGLPKRQDRDSARGRFRHILESKWLPAGALSLVSALIFYCATAANARFLSAYNLENLQVQLATLALIAFGQLFLMILGEIDFSVGPLAGFAVVLASYWIPDGASPIAITAACVGIVLVTTVIALLQGLVVVGLKLPSIVVTLAAFFALQGLSLSLRPLPGGTISSALVDTLLYAIGPVSVVTLLVVMAALGFEFSLFRTHFGRSIRALGSDRSSAQKLGVNRGAITAVAFAANGAMVGIAGLVLAATVGVGSGTAGVNFTLMSITAVVLGGAVISGGYGSFLSTAFGALLVQATFSATTFMQVGVEWQYWLVGLSTLLAAGAFSFGRNKTVHA</sequence>
<dbReference type="GO" id="GO:0005524">
    <property type="term" value="F:ATP binding"/>
    <property type="evidence" value="ECO:0007669"/>
    <property type="project" value="UniProtKB-KW"/>
</dbReference>
<gene>
    <name evidence="14" type="ORF">QO011_004830</name>
</gene>
<keyword evidence="11 12" id="KW-0472">Membrane</keyword>
<feature type="transmembrane region" description="Helical" evidence="12">
    <location>
        <begin position="46"/>
        <end position="66"/>
    </location>
</feature>
<keyword evidence="9 14" id="KW-0067">ATP-binding</keyword>
<dbReference type="Pfam" id="PF00005">
    <property type="entry name" value="ABC_tran"/>
    <property type="match status" value="2"/>
</dbReference>
<feature type="transmembrane region" description="Helical" evidence="12">
    <location>
        <begin position="128"/>
        <end position="146"/>
    </location>
</feature>
<accession>A0ABU0JBZ6</accession>
<proteinExistence type="inferred from homology"/>
<keyword evidence="3" id="KW-0813">Transport</keyword>
<dbReference type="InterPro" id="IPR003439">
    <property type="entry name" value="ABC_transporter-like_ATP-bd"/>
</dbReference>
<evidence type="ECO:0000256" key="12">
    <source>
        <dbReference type="SAM" id="Phobius"/>
    </source>
</evidence>
<dbReference type="InterPro" id="IPR050107">
    <property type="entry name" value="ABC_carbohydrate_import_ATPase"/>
</dbReference>
<keyword evidence="4" id="KW-1003">Cell membrane</keyword>
<evidence type="ECO:0000259" key="13">
    <source>
        <dbReference type="PROSITE" id="PS50893"/>
    </source>
</evidence>
<evidence type="ECO:0000256" key="7">
    <source>
        <dbReference type="ARBA" id="ARBA00022737"/>
    </source>
</evidence>
<comment type="caution">
    <text evidence="14">The sequence shown here is derived from an EMBL/GenBank/DDBJ whole genome shotgun (WGS) entry which is preliminary data.</text>
</comment>
<feature type="transmembrane region" description="Helical" evidence="12">
    <location>
        <begin position="892"/>
        <end position="912"/>
    </location>
</feature>
<dbReference type="PANTHER" id="PTHR43790">
    <property type="entry name" value="CARBOHYDRATE TRANSPORT ATP-BINDING PROTEIN MG119-RELATED"/>
    <property type="match status" value="1"/>
</dbReference>
<keyword evidence="7" id="KW-0677">Repeat</keyword>
<feature type="transmembrane region" description="Helical" evidence="12">
    <location>
        <begin position="73"/>
        <end position="91"/>
    </location>
</feature>
<protein>
    <submittedName>
        <fullName evidence="14">Ribose transport system ATP-binding protein</fullName>
    </submittedName>
</protein>
<dbReference type="PROSITE" id="PS50893">
    <property type="entry name" value="ABC_TRANSPORTER_2"/>
    <property type="match status" value="2"/>
</dbReference>
<comment type="subcellular location">
    <subcellularLocation>
        <location evidence="1">Cell membrane</location>
        <topology evidence="1">Multi-pass membrane protein</topology>
    </subcellularLocation>
</comment>
<dbReference type="InterPro" id="IPR003593">
    <property type="entry name" value="AAA+_ATPase"/>
</dbReference>
<evidence type="ECO:0000313" key="14">
    <source>
        <dbReference type="EMBL" id="MDQ0471803.1"/>
    </source>
</evidence>
<feature type="domain" description="ABC transporter" evidence="13">
    <location>
        <begin position="349"/>
        <end position="582"/>
    </location>
</feature>
<feature type="transmembrane region" description="Helical" evidence="12">
    <location>
        <begin position="272"/>
        <end position="290"/>
    </location>
</feature>
<keyword evidence="15" id="KW-1185">Reference proteome</keyword>
<evidence type="ECO:0000256" key="10">
    <source>
        <dbReference type="ARBA" id="ARBA00022989"/>
    </source>
</evidence>
<keyword evidence="6 12" id="KW-0812">Transmembrane</keyword>
<dbReference type="Gene3D" id="3.40.50.300">
    <property type="entry name" value="P-loop containing nucleotide triphosphate hydrolases"/>
    <property type="match status" value="2"/>
</dbReference>
<feature type="transmembrane region" description="Helical" evidence="12">
    <location>
        <begin position="967"/>
        <end position="986"/>
    </location>
</feature>
<evidence type="ECO:0000256" key="6">
    <source>
        <dbReference type="ARBA" id="ARBA00022692"/>
    </source>
</evidence>
<feature type="transmembrane region" description="Helical" evidence="12">
    <location>
        <begin position="1059"/>
        <end position="1084"/>
    </location>
</feature>
<feature type="transmembrane region" description="Helical" evidence="12">
    <location>
        <begin position="1116"/>
        <end position="1136"/>
    </location>
</feature>
<comment type="similarity">
    <text evidence="2">Belongs to the ABC transporter superfamily.</text>
</comment>
<feature type="transmembrane region" description="Helical" evidence="12">
    <location>
        <begin position="21"/>
        <end position="40"/>
    </location>
</feature>
<feature type="transmembrane region" description="Helical" evidence="12">
    <location>
        <begin position="97"/>
        <end position="116"/>
    </location>
</feature>
<reference evidence="14 15" key="1">
    <citation type="submission" date="2023-07" db="EMBL/GenBank/DDBJ databases">
        <title>Genomic Encyclopedia of Type Strains, Phase IV (KMG-IV): sequencing the most valuable type-strain genomes for metagenomic binning, comparative biology and taxonomic classification.</title>
        <authorList>
            <person name="Goeker M."/>
        </authorList>
    </citation>
    <scope>NUCLEOTIDE SEQUENCE [LARGE SCALE GENOMIC DNA]</scope>
    <source>
        <strain evidence="14 15">DSM 19619</strain>
    </source>
</reference>
<dbReference type="PANTHER" id="PTHR43790:SF9">
    <property type="entry name" value="GALACTOFURANOSE TRANSPORTER ATP-BINDING PROTEIN YTFR"/>
    <property type="match status" value="1"/>
</dbReference>
<evidence type="ECO:0000256" key="4">
    <source>
        <dbReference type="ARBA" id="ARBA00022475"/>
    </source>
</evidence>
<dbReference type="CDD" id="cd03216">
    <property type="entry name" value="ABC_Carb_Monos_I"/>
    <property type="match status" value="1"/>
</dbReference>
<evidence type="ECO:0000256" key="2">
    <source>
        <dbReference type="ARBA" id="ARBA00005417"/>
    </source>
</evidence>